<gene>
    <name evidence="7" type="ORF">CVT25_011029</name>
</gene>
<dbReference type="Pfam" id="PF25772">
    <property type="entry name" value="HEAT_RRP12_N"/>
    <property type="match status" value="1"/>
</dbReference>
<feature type="region of interest" description="Disordered" evidence="4">
    <location>
        <begin position="1227"/>
        <end position="1246"/>
    </location>
</feature>
<dbReference type="AlphaFoldDB" id="A0A409WFC8"/>
<feature type="region of interest" description="Disordered" evidence="4">
    <location>
        <begin position="1004"/>
        <end position="1131"/>
    </location>
</feature>
<evidence type="ECO:0000259" key="5">
    <source>
        <dbReference type="Pfam" id="PF08161"/>
    </source>
</evidence>
<dbReference type="OrthoDB" id="2192888at2759"/>
<accession>A0A409WFC8</accession>
<dbReference type="Proteomes" id="UP000283269">
    <property type="component" value="Unassembled WGS sequence"/>
</dbReference>
<evidence type="ECO:0000313" key="7">
    <source>
        <dbReference type="EMBL" id="PPQ77183.1"/>
    </source>
</evidence>
<dbReference type="PANTHER" id="PTHR48287">
    <property type="entry name" value="ARM REPEAT SUPERFAMILY PROTEIN"/>
    <property type="match status" value="1"/>
</dbReference>
<dbReference type="InterPro" id="IPR016024">
    <property type="entry name" value="ARM-type_fold"/>
</dbReference>
<keyword evidence="8" id="KW-1185">Reference proteome</keyword>
<dbReference type="EMBL" id="NHYD01003441">
    <property type="protein sequence ID" value="PPQ77183.1"/>
    <property type="molecule type" value="Genomic_DNA"/>
</dbReference>
<dbReference type="STRING" id="93625.A0A409WFC8"/>
<dbReference type="InterPro" id="IPR057860">
    <property type="entry name" value="HEAT_RRP12_N"/>
</dbReference>
<feature type="compositionally biased region" description="Acidic residues" evidence="4">
    <location>
        <begin position="1041"/>
        <end position="1051"/>
    </location>
</feature>
<sequence length="1246" mass="135105">MEESLAKIRPHTSSSLPHQKTPANLLIALESTFKDQHTEATSTAYFAALLTTLDGTIQKKDLSLEDGAILPAELYLLALVAPYVPEPVMRSNLNTLLSLTAPLFPSLNQHAPSLRSQLSLYHAIFQSVDRSQLEAQGVRQTFASILQMCIDPRPKVRKKAADVVKDLIANPPTPLLIHPYAERVAEWVLSTLSEVNAGPFAKGKAAKQAAAPGAEIAIHVLAFLRPAVPYLPSEALPSITNILLTLPRLGNTYLSQSSYSILTEIFQNSVEDVSTNIGSQLSEVLKVVLSSPPSKSDATLSASWVQVLGGALVAYNTLEPEQASKEVGKVWKSIWNFMDSTDAGTRKATSQALSSVSSCFSSTLVSAAISDKDGSSTIRKIVTQVSKALESLQYARAIPEILSIISAFIANLQFRTLKTSPTAAELLLMPLIVRIADLRISKGFEYKEAADSTLSVAMRVLGPAVLLEALPLNLEPGERKPGAEPRAFLLPLLAQPHASHLSHFVLYFVPLSERMFDLQQKAETEDRQSEAKMWSVLVGQIWAGLSGYCIGTSDLKESLSAGFSQLLSQLLYGQPDLRSSILKALKIMIDSNLVLAEATEKEIASSTALISQQEAKDNVAFLRTQVESWLAVLFNVYGSVGRDSRGLIGEVIVSWVSIAGPQEIHNAFLKVVQLFKTNLPMAQKTLGNMSSAGDIGNMTTTSQDILILVLPNLSAADSQVLFELTLTPAVLICKDNGVQKRGYKILSKLVEGATITVDAEAVLRKLDDLTEGLTAAAKKDRFNLLASLMDLLPSSSLHIIPSLIPEVVLGTKEPSEKARAAAFEAILSMGRKMSGGGMVKRSMVDGMEEDGAEDAVASVEEFLTMIAGGLAGASPHMISATVTAISRLVFEFKEVISPNMHNEILTTLLVFLSSANREIVKSILGFVKLAIHTLSVDLIRPHLKELVPALLNWSHDHKNHFKVKVRHIFERMLRRFSWDEIYSCAGEEEAAKVLVNIKKRKERAKRKKASRAEDDEEDDEPAPAKLAAGDAFEDVLYGSESELDDSDDENAADAAPSGSKKKNNAQGGVRLRLDGDEPMDLLQGAATHLTNSKSTRRRQPGQDASHFKTDEDTGKMIIDADSDSEEAAVENAATDVAGTAYRESMVSVDGFIRGPNGKIKFHKDTKKRRREEEANQDVEMADAEEVAGSKPKKSKKKSEVSFGHEFKAKKAGGDVKKGGVDPYAYLSLSQAAKTGGRGRSSITGKR</sequence>
<feature type="domain" description="RRP12 N-terminal HEAT" evidence="6">
    <location>
        <begin position="14"/>
        <end position="272"/>
    </location>
</feature>
<dbReference type="InParanoid" id="A0A409WFC8"/>
<dbReference type="FunCoup" id="A0A409WFC8">
    <property type="interactions" value="352"/>
</dbReference>
<dbReference type="InterPro" id="IPR052087">
    <property type="entry name" value="RRP12"/>
</dbReference>
<proteinExistence type="inferred from homology"/>
<dbReference type="PANTHER" id="PTHR48287:SF1">
    <property type="entry name" value="ARM REPEAT SUPERFAMILY PROTEIN"/>
    <property type="match status" value="1"/>
</dbReference>
<dbReference type="SUPFAM" id="SSF48371">
    <property type="entry name" value="ARM repeat"/>
    <property type="match status" value="1"/>
</dbReference>
<feature type="domain" description="RRP12 HEAT" evidence="5">
    <location>
        <begin position="340"/>
        <end position="639"/>
    </location>
</feature>
<feature type="compositionally biased region" description="Basic residues" evidence="4">
    <location>
        <begin position="1159"/>
        <end position="1169"/>
    </location>
</feature>
<comment type="similarity">
    <text evidence="2">Belongs to the RRP12 family.</text>
</comment>
<protein>
    <submittedName>
        <fullName evidence="7">Uncharacterized protein</fullName>
    </submittedName>
</protein>
<name>A0A409WFC8_PSICY</name>
<comment type="caution">
    <text evidence="7">The sequence shown here is derived from an EMBL/GenBank/DDBJ whole genome shotgun (WGS) entry which is preliminary data.</text>
</comment>
<evidence type="ECO:0000256" key="3">
    <source>
        <dbReference type="ARBA" id="ARBA00023242"/>
    </source>
</evidence>
<feature type="compositionally biased region" description="Basic and acidic residues" evidence="4">
    <location>
        <begin position="1197"/>
        <end position="1219"/>
    </location>
</feature>
<feature type="compositionally biased region" description="Basic and acidic residues" evidence="4">
    <location>
        <begin position="1105"/>
        <end position="1114"/>
    </location>
</feature>
<dbReference type="Pfam" id="PF08161">
    <property type="entry name" value="RRP12_HEAT"/>
    <property type="match status" value="1"/>
</dbReference>
<dbReference type="Gene3D" id="1.25.10.10">
    <property type="entry name" value="Leucine-rich Repeat Variant"/>
    <property type="match status" value="2"/>
</dbReference>
<evidence type="ECO:0000256" key="2">
    <source>
        <dbReference type="ARBA" id="ARBA00007690"/>
    </source>
</evidence>
<evidence type="ECO:0000259" key="6">
    <source>
        <dbReference type="Pfam" id="PF25772"/>
    </source>
</evidence>
<feature type="compositionally biased region" description="Acidic residues" evidence="4">
    <location>
        <begin position="1174"/>
        <end position="1185"/>
    </location>
</feature>
<keyword evidence="3" id="KW-0539">Nucleus</keyword>
<evidence type="ECO:0000313" key="8">
    <source>
        <dbReference type="Proteomes" id="UP000283269"/>
    </source>
</evidence>
<feature type="region of interest" description="Disordered" evidence="4">
    <location>
        <begin position="1152"/>
        <end position="1219"/>
    </location>
</feature>
<evidence type="ECO:0000256" key="1">
    <source>
        <dbReference type="ARBA" id="ARBA00004123"/>
    </source>
</evidence>
<reference evidence="7 8" key="1">
    <citation type="journal article" date="2018" name="Evol. Lett.">
        <title>Horizontal gene cluster transfer increased hallucinogenic mushroom diversity.</title>
        <authorList>
            <person name="Reynolds H.T."/>
            <person name="Vijayakumar V."/>
            <person name="Gluck-Thaler E."/>
            <person name="Korotkin H.B."/>
            <person name="Matheny P.B."/>
            <person name="Slot J.C."/>
        </authorList>
    </citation>
    <scope>NUCLEOTIDE SEQUENCE [LARGE SCALE GENOMIC DNA]</scope>
    <source>
        <strain evidence="7 8">2631</strain>
    </source>
</reference>
<organism evidence="7 8">
    <name type="scientific">Psilocybe cyanescens</name>
    <dbReference type="NCBI Taxonomy" id="93625"/>
    <lineage>
        <taxon>Eukaryota</taxon>
        <taxon>Fungi</taxon>
        <taxon>Dikarya</taxon>
        <taxon>Basidiomycota</taxon>
        <taxon>Agaricomycotina</taxon>
        <taxon>Agaricomycetes</taxon>
        <taxon>Agaricomycetidae</taxon>
        <taxon>Agaricales</taxon>
        <taxon>Agaricineae</taxon>
        <taxon>Strophariaceae</taxon>
        <taxon>Psilocybe</taxon>
    </lineage>
</organism>
<comment type="subcellular location">
    <subcellularLocation>
        <location evidence="1">Nucleus</location>
    </subcellularLocation>
</comment>
<dbReference type="InterPro" id="IPR012978">
    <property type="entry name" value="HEAT_RRP12"/>
</dbReference>
<dbReference type="GO" id="GO:0005634">
    <property type="term" value="C:nucleus"/>
    <property type="evidence" value="ECO:0007669"/>
    <property type="project" value="UniProtKB-SubCell"/>
</dbReference>
<dbReference type="InterPro" id="IPR011989">
    <property type="entry name" value="ARM-like"/>
</dbReference>
<evidence type="ECO:0000256" key="4">
    <source>
        <dbReference type="SAM" id="MobiDB-lite"/>
    </source>
</evidence>